<dbReference type="InterPro" id="IPR036465">
    <property type="entry name" value="vWFA_dom_sf"/>
</dbReference>
<keyword evidence="5" id="KW-0813">Transport</keyword>
<name>A0AAW0CZV3_9AGAR</name>
<accession>A0AAW0CZV3</accession>
<dbReference type="InterPro" id="IPR036180">
    <property type="entry name" value="Gelsolin-like_dom_sf"/>
</dbReference>
<dbReference type="GO" id="GO:0000139">
    <property type="term" value="C:Golgi membrane"/>
    <property type="evidence" value="ECO:0007669"/>
    <property type="project" value="UniProtKB-SubCell"/>
</dbReference>
<reference evidence="15 16" key="1">
    <citation type="journal article" date="2024" name="J Genomics">
        <title>Draft genome sequencing and assembly of Favolaschia claudopus CIRM-BRFM 2984 isolated from oak limbs.</title>
        <authorList>
            <person name="Navarro D."/>
            <person name="Drula E."/>
            <person name="Chaduli D."/>
            <person name="Cazenave R."/>
            <person name="Ahrendt S."/>
            <person name="Wang J."/>
            <person name="Lipzen A."/>
            <person name="Daum C."/>
            <person name="Barry K."/>
            <person name="Grigoriev I.V."/>
            <person name="Favel A."/>
            <person name="Rosso M.N."/>
            <person name="Martin F."/>
        </authorList>
    </citation>
    <scope>NUCLEOTIDE SEQUENCE [LARGE SCALE GENOMIC DNA]</scope>
    <source>
        <strain evidence="15 16">CIRM-BRFM 2984</strain>
    </source>
</reference>
<evidence type="ECO:0000256" key="2">
    <source>
        <dbReference type="ARBA" id="ARBA00004496"/>
    </source>
</evidence>
<dbReference type="CDD" id="cd01479">
    <property type="entry name" value="Sec24-like"/>
    <property type="match status" value="1"/>
</dbReference>
<dbReference type="Pfam" id="PF04815">
    <property type="entry name" value="Sec23_helical"/>
    <property type="match status" value="1"/>
</dbReference>
<dbReference type="InterPro" id="IPR050550">
    <property type="entry name" value="SEC23_SEC24_subfamily"/>
</dbReference>
<evidence type="ECO:0000256" key="1">
    <source>
        <dbReference type="ARBA" id="ARBA00004394"/>
    </source>
</evidence>
<dbReference type="Gene3D" id="2.30.30.380">
    <property type="entry name" value="Zn-finger domain of Sec23/24"/>
    <property type="match status" value="1"/>
</dbReference>
<dbReference type="Proteomes" id="UP001362999">
    <property type="component" value="Unassembled WGS sequence"/>
</dbReference>
<dbReference type="SUPFAM" id="SSF82919">
    <property type="entry name" value="Zn-finger domain of Sec23/24"/>
    <property type="match status" value="1"/>
</dbReference>
<dbReference type="InterPro" id="IPR012990">
    <property type="entry name" value="Beta-sandwich_Sec23_24"/>
</dbReference>
<dbReference type="SUPFAM" id="SSF81811">
    <property type="entry name" value="Helical domain of Sec23/24"/>
    <property type="match status" value="1"/>
</dbReference>
<keyword evidence="7" id="KW-0256">Endoplasmic reticulum</keyword>
<comment type="subcellular location">
    <subcellularLocation>
        <location evidence="2">Cytoplasm</location>
    </subcellularLocation>
    <subcellularLocation>
        <location evidence="3">Endoplasmic reticulum membrane</location>
    </subcellularLocation>
    <subcellularLocation>
        <location evidence="1">Golgi apparatus membrane</location>
    </subcellularLocation>
</comment>
<keyword evidence="6" id="KW-0963">Cytoplasm</keyword>
<dbReference type="InterPro" id="IPR006896">
    <property type="entry name" value="Sec23/24_trunk_dom"/>
</dbReference>
<dbReference type="InterPro" id="IPR006900">
    <property type="entry name" value="Sec23/24_helical_dom"/>
</dbReference>
<evidence type="ECO:0000256" key="13">
    <source>
        <dbReference type="SAM" id="Phobius"/>
    </source>
</evidence>
<dbReference type="Gene3D" id="2.60.40.1670">
    <property type="entry name" value="beta-sandwich domain of Sec23/24"/>
    <property type="match status" value="1"/>
</dbReference>
<gene>
    <name evidence="15" type="ORF">R3P38DRAFT_3389004</name>
</gene>
<dbReference type="InterPro" id="IPR001202">
    <property type="entry name" value="WW_dom"/>
</dbReference>
<dbReference type="InterPro" id="IPR036020">
    <property type="entry name" value="WW_dom_sf"/>
</dbReference>
<organism evidence="15 16">
    <name type="scientific">Favolaschia claudopus</name>
    <dbReference type="NCBI Taxonomy" id="2862362"/>
    <lineage>
        <taxon>Eukaryota</taxon>
        <taxon>Fungi</taxon>
        <taxon>Dikarya</taxon>
        <taxon>Basidiomycota</taxon>
        <taxon>Agaricomycotina</taxon>
        <taxon>Agaricomycetes</taxon>
        <taxon>Agaricomycetidae</taxon>
        <taxon>Agaricales</taxon>
        <taxon>Marasmiineae</taxon>
        <taxon>Mycenaceae</taxon>
        <taxon>Favolaschia</taxon>
    </lineage>
</organism>
<dbReference type="Gene3D" id="3.40.50.410">
    <property type="entry name" value="von Willebrand factor, type A domain"/>
    <property type="match status" value="1"/>
</dbReference>
<dbReference type="GO" id="GO:0030127">
    <property type="term" value="C:COPII vesicle coat"/>
    <property type="evidence" value="ECO:0007669"/>
    <property type="project" value="InterPro"/>
</dbReference>
<dbReference type="PANTHER" id="PTHR13803">
    <property type="entry name" value="SEC24-RELATED PROTEIN"/>
    <property type="match status" value="1"/>
</dbReference>
<dbReference type="SMART" id="SM00456">
    <property type="entry name" value="WW"/>
    <property type="match status" value="1"/>
</dbReference>
<evidence type="ECO:0000256" key="8">
    <source>
        <dbReference type="ARBA" id="ARBA00022892"/>
    </source>
</evidence>
<evidence type="ECO:0000313" key="16">
    <source>
        <dbReference type="Proteomes" id="UP001362999"/>
    </source>
</evidence>
<keyword evidence="10" id="KW-0333">Golgi apparatus</keyword>
<dbReference type="InterPro" id="IPR041742">
    <property type="entry name" value="Sec24-like_trunk_dom"/>
</dbReference>
<dbReference type="GO" id="GO:0008270">
    <property type="term" value="F:zinc ion binding"/>
    <property type="evidence" value="ECO:0007669"/>
    <property type="project" value="InterPro"/>
</dbReference>
<evidence type="ECO:0000256" key="3">
    <source>
        <dbReference type="ARBA" id="ARBA00004586"/>
    </source>
</evidence>
<keyword evidence="13" id="KW-0812">Transmembrane</keyword>
<dbReference type="SUPFAM" id="SSF82754">
    <property type="entry name" value="C-terminal, gelsolin-like domain of Sec23/24"/>
    <property type="match status" value="1"/>
</dbReference>
<evidence type="ECO:0000256" key="7">
    <source>
        <dbReference type="ARBA" id="ARBA00022824"/>
    </source>
</evidence>
<dbReference type="InterPro" id="IPR036175">
    <property type="entry name" value="Sec23/24_helical_dom_sf"/>
</dbReference>
<proteinExistence type="inferred from homology"/>
<dbReference type="InterPro" id="IPR036174">
    <property type="entry name" value="Znf_Sec23_Sec24_sf"/>
</dbReference>
<keyword evidence="9" id="KW-0653">Protein transport</keyword>
<dbReference type="GO" id="GO:0005789">
    <property type="term" value="C:endoplasmic reticulum membrane"/>
    <property type="evidence" value="ECO:0007669"/>
    <property type="project" value="UniProtKB-SubCell"/>
</dbReference>
<dbReference type="Pfam" id="PF08033">
    <property type="entry name" value="Sec23_BS"/>
    <property type="match status" value="1"/>
</dbReference>
<dbReference type="GO" id="GO:0090110">
    <property type="term" value="P:COPII-coated vesicle cargo loading"/>
    <property type="evidence" value="ECO:0007669"/>
    <property type="project" value="TreeGrafter"/>
</dbReference>
<evidence type="ECO:0000256" key="12">
    <source>
        <dbReference type="SAM" id="MobiDB-lite"/>
    </source>
</evidence>
<dbReference type="InterPro" id="IPR007123">
    <property type="entry name" value="Gelsolin-like_dom"/>
</dbReference>
<evidence type="ECO:0000256" key="11">
    <source>
        <dbReference type="ARBA" id="ARBA00023136"/>
    </source>
</evidence>
<dbReference type="SUPFAM" id="SSF81995">
    <property type="entry name" value="beta-sandwich domain of Sec23/24"/>
    <property type="match status" value="1"/>
</dbReference>
<dbReference type="Pfam" id="PF04811">
    <property type="entry name" value="Sec23_trunk"/>
    <property type="match status" value="1"/>
</dbReference>
<dbReference type="InterPro" id="IPR029006">
    <property type="entry name" value="ADF-H/Gelsolin-like_dom_sf"/>
</dbReference>
<evidence type="ECO:0000256" key="10">
    <source>
        <dbReference type="ARBA" id="ARBA00023034"/>
    </source>
</evidence>
<dbReference type="Pfam" id="PF00626">
    <property type="entry name" value="Gelsolin"/>
    <property type="match status" value="1"/>
</dbReference>
<dbReference type="SUPFAM" id="SSF51045">
    <property type="entry name" value="WW domain"/>
    <property type="match status" value="1"/>
</dbReference>
<dbReference type="Gene3D" id="1.20.120.730">
    <property type="entry name" value="Sec23/Sec24 helical domain"/>
    <property type="match status" value="1"/>
</dbReference>
<dbReference type="GO" id="GO:0006886">
    <property type="term" value="P:intracellular protein transport"/>
    <property type="evidence" value="ECO:0007669"/>
    <property type="project" value="InterPro"/>
</dbReference>
<dbReference type="Pfam" id="PF04810">
    <property type="entry name" value="zf-Sec23_Sec24"/>
    <property type="match status" value="1"/>
</dbReference>
<dbReference type="EMBL" id="JAWWNJ010000011">
    <property type="protein sequence ID" value="KAK7044728.1"/>
    <property type="molecule type" value="Genomic_DNA"/>
</dbReference>
<dbReference type="PROSITE" id="PS50020">
    <property type="entry name" value="WW_DOMAIN_2"/>
    <property type="match status" value="1"/>
</dbReference>
<evidence type="ECO:0000256" key="5">
    <source>
        <dbReference type="ARBA" id="ARBA00022448"/>
    </source>
</evidence>
<keyword evidence="8" id="KW-0931">ER-Golgi transport</keyword>
<comment type="caution">
    <text evidence="15">The sequence shown here is derived from an EMBL/GenBank/DDBJ whole genome shotgun (WGS) entry which is preliminary data.</text>
</comment>
<dbReference type="GO" id="GO:0070971">
    <property type="term" value="C:endoplasmic reticulum exit site"/>
    <property type="evidence" value="ECO:0007669"/>
    <property type="project" value="TreeGrafter"/>
</dbReference>
<feature type="transmembrane region" description="Helical" evidence="13">
    <location>
        <begin position="12"/>
        <end position="28"/>
    </location>
</feature>
<keyword evidence="13" id="KW-1133">Transmembrane helix</keyword>
<keyword evidence="16" id="KW-1185">Reference proteome</keyword>
<dbReference type="InterPro" id="IPR006895">
    <property type="entry name" value="Znf_Sec23_Sec24"/>
</dbReference>
<evidence type="ECO:0000256" key="9">
    <source>
        <dbReference type="ARBA" id="ARBA00022927"/>
    </source>
</evidence>
<dbReference type="SUPFAM" id="SSF53300">
    <property type="entry name" value="vWA-like"/>
    <property type="match status" value="1"/>
</dbReference>
<evidence type="ECO:0000259" key="14">
    <source>
        <dbReference type="PROSITE" id="PS50020"/>
    </source>
</evidence>
<dbReference type="GO" id="GO:0000149">
    <property type="term" value="F:SNARE binding"/>
    <property type="evidence" value="ECO:0007669"/>
    <property type="project" value="TreeGrafter"/>
</dbReference>
<protein>
    <submittedName>
        <fullName evidence="15">Protein transporter SEC24</fullName>
    </submittedName>
</protein>
<feature type="compositionally biased region" description="Low complexity" evidence="12">
    <location>
        <begin position="644"/>
        <end position="677"/>
    </location>
</feature>
<sequence length="1467" mass="162183">MRWTSPPTRREISLIIFSLTVFALSYNIDTSIRLVGLNKLQNRLGLGGGRTTIGPDGRRPLGARDSLEKMIYGDWAWDAEEIAGDGVERSQVKGVGRHGAMWVDKREVGSLTSPSLGESTVDQAFWRWGNDIPRAILRKHVPGYTVIDNVILFNGSMNIVTDENDLFPPLQHMVLSTDLNVWKTITPQQARERIGSFGGRIRGVTWMAADSSPHNSTLFALWRTYSALDSGIDADGATKLAPPRRLIYPYYGFFTDPNPEHADVTTRRQRVVNGIHPQLVKAAFPFMTVMYYEDWEDYHAMQVPFVIERLVVADRSAAQYGVKAQEPIYASAFKVDGASDYWWEPIRRSLATYFEAYGKDAPTTKVVTYVQRQTHTHGLRLSDKDHLALVDALHKLERDHGYEVHIVSNIDEEMSWTERMRAIARSSMMIGVHDSDLVDSMYMQRTPHTTLLEFFPPQTFAREQEVVASSVGIRYIAWWNDQSFSGDKLPAVAHPQDDEAVPIDVSAVISAIRQTVSHQTYLPSPAMASPSQLPPGWIAEWNEANQRYLFIETASGHTQWEEPAAPIAAPADMAPVAPSTHGGGKRRQYAAGQTQAYYAGDNASADSGYYAGGANDANLINQPAAAGGGQQLFTPGLAGENQFQAQQGGQQQPAYYQPDAGYGQQQQPQQQQQPAYGGQSGVDGLTNQFSAMGMGGGGQKQFQLNTINMLTTPPEPMELHRPPPEIRLPPGSCISPAPTAVADPSYQRLTLNAVPTTSSLLNKAKIPLALVITPYRTLDEGDEPIPLVTDVIARCRRCRMYINPYVQFIDGGNRWRCCMCNMSNEVPQMFDWDQARNQPGDRWQRAELNHSVVEFVAPTEYMVRAPQPAVYIFLIDVSHAAVQSGMVATATRALLENLDRIPDEGNITKVGIICYDVSLYFFSMAPGSTDSTMLVVSDIDDVFLPKPADLLVNLSEARPAFEALLGRIGDMFQENSIIGSALGPALQAGSKLMAPIGGKILALSSSLPSVGEGSLKNREDPKILGTSKESSLLQAANSFYKTFAIDCSRAQVTVDMFLFSSGYQDVASLANLPHYTTGQTYYYPAFNAARSEDAIKFAHEFGEVMAMPIMLECITRVRASRGLRMASFHGNFFVRSTDLLAMPTVPENQSYAIEIDIEDTLTTPFVVIQSGMLHTTCFGERRLRVITTAYPTTSNLSEVFASADQIAITTLLANKAVERSLSYKLEDARDYVFKKLVEIFVTYKSSMTAAGAGASAQLALAENLKMLPVLVLGILKNVGIRQSAQIPPDIRAYSQALLTSLPSQLLIPYLYPSFYALHTMPPEAGTVGEKGVIMPPPLPLTSERLERHGLFLIEDGQTIFLYVGRDAVPQLIMDVFDLPNYEVLRGGKTTLPVLDNPFSQRVNAIIQKTREMRRGVYYPHLYIVKEDGEPPLRLWALSALIQDRADVLPSYQQFISSVKEKVNGVGY</sequence>
<feature type="region of interest" description="Disordered" evidence="12">
    <location>
        <begin position="642"/>
        <end position="697"/>
    </location>
</feature>
<comment type="similarity">
    <text evidence="4">Belongs to the SEC23/SEC24 family. SEC24 subfamily.</text>
</comment>
<feature type="domain" description="WW" evidence="14">
    <location>
        <begin position="531"/>
        <end position="565"/>
    </location>
</feature>
<evidence type="ECO:0000256" key="6">
    <source>
        <dbReference type="ARBA" id="ARBA00022490"/>
    </source>
</evidence>
<dbReference type="Gene3D" id="2.20.70.10">
    <property type="match status" value="1"/>
</dbReference>
<dbReference type="PANTHER" id="PTHR13803:SF39">
    <property type="entry name" value="SECRETORY 24AB, ISOFORM A"/>
    <property type="match status" value="1"/>
</dbReference>
<evidence type="ECO:0000256" key="4">
    <source>
        <dbReference type="ARBA" id="ARBA00008334"/>
    </source>
</evidence>
<keyword evidence="11 13" id="KW-0472">Membrane</keyword>
<dbReference type="Gene3D" id="3.40.20.10">
    <property type="entry name" value="Severin"/>
    <property type="match status" value="1"/>
</dbReference>
<evidence type="ECO:0000313" key="15">
    <source>
        <dbReference type="EMBL" id="KAK7044728.1"/>
    </source>
</evidence>